<feature type="domain" description="Histidine kinase" evidence="11">
    <location>
        <begin position="260"/>
        <end position="476"/>
    </location>
</feature>
<keyword evidence="5 13" id="KW-0808">Transferase</keyword>
<dbReference type="GO" id="GO:0016020">
    <property type="term" value="C:membrane"/>
    <property type="evidence" value="ECO:0007669"/>
    <property type="project" value="UniProtKB-SubCell"/>
</dbReference>
<dbReference type="InterPro" id="IPR036097">
    <property type="entry name" value="HisK_dim/P_sf"/>
</dbReference>
<keyword evidence="6 13" id="KW-0418">Kinase</keyword>
<feature type="domain" description="HAMP" evidence="12">
    <location>
        <begin position="193"/>
        <end position="245"/>
    </location>
</feature>
<dbReference type="PROSITE" id="PS50885">
    <property type="entry name" value="HAMP"/>
    <property type="match status" value="1"/>
</dbReference>
<dbReference type="OrthoDB" id="3436at2"/>
<dbReference type="InterPro" id="IPR050736">
    <property type="entry name" value="Sensor_HK_Regulatory"/>
</dbReference>
<evidence type="ECO:0000313" key="14">
    <source>
        <dbReference type="Proteomes" id="UP000004069"/>
    </source>
</evidence>
<comment type="catalytic activity">
    <reaction evidence="1">
        <text>ATP + protein L-histidine = ADP + protein N-phospho-L-histidine.</text>
        <dbReference type="EC" id="2.7.13.3"/>
    </reaction>
</comment>
<evidence type="ECO:0000256" key="6">
    <source>
        <dbReference type="ARBA" id="ARBA00022777"/>
    </source>
</evidence>
<keyword evidence="10" id="KW-1133">Transmembrane helix</keyword>
<keyword evidence="7" id="KW-0902">Two-component regulatory system</keyword>
<evidence type="ECO:0000256" key="8">
    <source>
        <dbReference type="ARBA" id="ARBA00023136"/>
    </source>
</evidence>
<dbReference type="eggNOG" id="COG2205">
    <property type="taxonomic scope" value="Bacteria"/>
</dbReference>
<dbReference type="RefSeq" id="WP_006351781.1">
    <property type="nucleotide sequence ID" value="NZ_ADNY01000023.1"/>
</dbReference>
<reference evidence="13 14" key="1">
    <citation type="submission" date="2010-04" db="EMBL/GenBank/DDBJ databases">
        <authorList>
            <person name="Muzny D."/>
            <person name="Qin X."/>
            <person name="Deng J."/>
            <person name="Jiang H."/>
            <person name="Liu Y."/>
            <person name="Qu J."/>
            <person name="Song X.-Z."/>
            <person name="Zhang L."/>
            <person name="Thornton R."/>
            <person name="Coyle M."/>
            <person name="Francisco L."/>
            <person name="Jackson L."/>
            <person name="Javaid M."/>
            <person name="Korchina V."/>
            <person name="Kovar C."/>
            <person name="Mata R."/>
            <person name="Mathew T."/>
            <person name="Ngo R."/>
            <person name="Nguyen L."/>
            <person name="Nguyen N."/>
            <person name="Okwuonu G."/>
            <person name="Ongeri F."/>
            <person name="Pham C."/>
            <person name="Simmons D."/>
            <person name="Wilczek-Boney K."/>
            <person name="Hale W."/>
            <person name="Jakkamsetti A."/>
            <person name="Pham P."/>
            <person name="Ruth R."/>
            <person name="San Lucas F."/>
            <person name="Warren J."/>
            <person name="Zhang J."/>
            <person name="Zhao Z."/>
            <person name="Zhou C."/>
            <person name="Zhu D."/>
            <person name="Lee S."/>
            <person name="Bess C."/>
            <person name="Blankenburg K."/>
            <person name="Forbes L."/>
            <person name="Fu Q."/>
            <person name="Gubbala S."/>
            <person name="Hirani K."/>
            <person name="Jayaseelan J.C."/>
            <person name="Lara F."/>
            <person name="Munidasa M."/>
            <person name="Palculict T."/>
            <person name="Patil S."/>
            <person name="Pu L.-L."/>
            <person name="Saada N."/>
            <person name="Tang L."/>
            <person name="Weissenberger G."/>
            <person name="Zhu Y."/>
            <person name="Hemphill L."/>
            <person name="Shang Y."/>
            <person name="Youmans B."/>
            <person name="Ayvaz T."/>
            <person name="Ross M."/>
            <person name="Santibanez J."/>
            <person name="Aqrawi P."/>
            <person name="Gross S."/>
            <person name="Joshi V."/>
            <person name="Fowler G."/>
            <person name="Nazareth L."/>
            <person name="Reid J."/>
            <person name="Worley K."/>
            <person name="Petrosino J."/>
            <person name="Highlander S."/>
            <person name="Gibbs R."/>
        </authorList>
    </citation>
    <scope>NUCLEOTIDE SEQUENCE [LARGE SCALE GENOMIC DNA]</scope>
    <source>
        <strain evidence="13 14">DSM 11664</strain>
    </source>
</reference>
<dbReference type="InterPro" id="IPR005467">
    <property type="entry name" value="His_kinase_dom"/>
</dbReference>
<dbReference type="FunFam" id="1.10.287.130:FF:000001">
    <property type="entry name" value="Two-component sensor histidine kinase"/>
    <property type="match status" value="1"/>
</dbReference>
<dbReference type="Pfam" id="PF02518">
    <property type="entry name" value="HATPase_c"/>
    <property type="match status" value="1"/>
</dbReference>
<name>D5QA58_9LACO</name>
<evidence type="ECO:0000256" key="9">
    <source>
        <dbReference type="SAM" id="Coils"/>
    </source>
</evidence>
<evidence type="ECO:0000259" key="11">
    <source>
        <dbReference type="PROSITE" id="PS50109"/>
    </source>
</evidence>
<keyword evidence="14" id="KW-1185">Reference proteome</keyword>
<dbReference type="InterPro" id="IPR003660">
    <property type="entry name" value="HAMP_dom"/>
</dbReference>
<protein>
    <recommendedName>
        <fullName evidence="3">histidine kinase</fullName>
        <ecNumber evidence="3">2.7.13.3</ecNumber>
    </recommendedName>
</protein>
<keyword evidence="8 10" id="KW-0472">Membrane</keyword>
<sequence length="486" mass="55421">MKLIYQHMLSFLLIIITSVSIIGFTEIDYVRNQAYEQNFGRMESYGNAIGKLAATEGSGKKETLDTTFLNQLQFILSAEHVHLRIFNTKNKQIYPQTTTTFKLPNNVYDSLKKGQEIRIRNNNQESTYMGQTKYAYTGVLMPWFSKQKLIGIIWIGSTVRNVERPITMAKKNLINSLIITLVVGLILSLILAYYSTSKIKRLSRATEKVAAGDFDVQIEHKDHDEIDQLAANFNRMVRKLKKSNEEVKAQEERRDQFMADAAHEMRTPLTTINGILEGLQYDAIPEESKPKSIALMRRETKRLIRLVNENLDYEKICNNQIMLIKTNFDACKVLHDLQTQLEQNAKKANDQLILDVPAKLPIYADHDRFTQIMVNLIQNAIQFTHDGKITIKGRRLLHACELQVTDNGIGMSPEQTKYIFERFFKADPSRARLGTGESGLGLSIVSSLIKQHGGKISVKSNPQEGSTFTVIIYDKGYEQFVAKEND</sequence>
<feature type="coiled-coil region" evidence="9">
    <location>
        <begin position="226"/>
        <end position="260"/>
    </location>
</feature>
<feature type="transmembrane region" description="Helical" evidence="10">
    <location>
        <begin position="6"/>
        <end position="25"/>
    </location>
</feature>
<keyword evidence="10" id="KW-0812">Transmembrane</keyword>
<evidence type="ECO:0000256" key="4">
    <source>
        <dbReference type="ARBA" id="ARBA00022553"/>
    </source>
</evidence>
<dbReference type="CDD" id="cd00082">
    <property type="entry name" value="HisKA"/>
    <property type="match status" value="1"/>
</dbReference>
<dbReference type="SMART" id="SM00387">
    <property type="entry name" value="HATPase_c"/>
    <property type="match status" value="1"/>
</dbReference>
<dbReference type="FunFam" id="3.30.565.10:FF:000006">
    <property type="entry name" value="Sensor histidine kinase WalK"/>
    <property type="match status" value="1"/>
</dbReference>
<evidence type="ECO:0000256" key="1">
    <source>
        <dbReference type="ARBA" id="ARBA00000085"/>
    </source>
</evidence>
<dbReference type="STRING" id="83683.B1745_04340"/>
<dbReference type="Pfam" id="PF00672">
    <property type="entry name" value="HAMP"/>
    <property type="match status" value="1"/>
</dbReference>
<dbReference type="CDD" id="cd06225">
    <property type="entry name" value="HAMP"/>
    <property type="match status" value="1"/>
</dbReference>
<comment type="subcellular location">
    <subcellularLocation>
        <location evidence="2">Membrane</location>
    </subcellularLocation>
</comment>
<dbReference type="EMBL" id="ADNY01000023">
    <property type="protein sequence ID" value="EFG55748.1"/>
    <property type="molecule type" value="Genomic_DNA"/>
</dbReference>
<evidence type="ECO:0000256" key="10">
    <source>
        <dbReference type="SAM" id="Phobius"/>
    </source>
</evidence>
<dbReference type="Gene3D" id="6.10.340.10">
    <property type="match status" value="1"/>
</dbReference>
<dbReference type="InterPro" id="IPR003661">
    <property type="entry name" value="HisK_dim/P_dom"/>
</dbReference>
<feature type="transmembrane region" description="Helical" evidence="10">
    <location>
        <begin position="173"/>
        <end position="194"/>
    </location>
</feature>
<dbReference type="InterPro" id="IPR036890">
    <property type="entry name" value="HATPase_C_sf"/>
</dbReference>
<dbReference type="PANTHER" id="PTHR43711">
    <property type="entry name" value="TWO-COMPONENT HISTIDINE KINASE"/>
    <property type="match status" value="1"/>
</dbReference>
<dbReference type="InterPro" id="IPR003594">
    <property type="entry name" value="HATPase_dom"/>
</dbReference>
<proteinExistence type="predicted"/>
<keyword evidence="4" id="KW-0597">Phosphoprotein</keyword>
<keyword evidence="9" id="KW-0175">Coiled coil</keyword>
<dbReference type="CDD" id="cd00075">
    <property type="entry name" value="HATPase"/>
    <property type="match status" value="1"/>
</dbReference>
<dbReference type="Gene3D" id="1.10.287.130">
    <property type="match status" value="1"/>
</dbReference>
<evidence type="ECO:0000256" key="7">
    <source>
        <dbReference type="ARBA" id="ARBA00023012"/>
    </source>
</evidence>
<organism evidence="13 14">
    <name type="scientific">Lactobacillus amylolyticus DSM 11664</name>
    <dbReference type="NCBI Taxonomy" id="585524"/>
    <lineage>
        <taxon>Bacteria</taxon>
        <taxon>Bacillati</taxon>
        <taxon>Bacillota</taxon>
        <taxon>Bacilli</taxon>
        <taxon>Lactobacillales</taxon>
        <taxon>Lactobacillaceae</taxon>
        <taxon>Lactobacillus</taxon>
    </lineage>
</organism>
<dbReference type="SMART" id="SM00304">
    <property type="entry name" value="HAMP"/>
    <property type="match status" value="1"/>
</dbReference>
<dbReference type="Gene3D" id="3.30.565.10">
    <property type="entry name" value="Histidine kinase-like ATPase, C-terminal domain"/>
    <property type="match status" value="1"/>
</dbReference>
<gene>
    <name evidence="13" type="primary">baeS2</name>
    <name evidence="13" type="ORF">HMPREF0493_0628</name>
</gene>
<dbReference type="PATRIC" id="fig|585524.9.peg.362"/>
<dbReference type="SMART" id="SM00388">
    <property type="entry name" value="HisKA"/>
    <property type="match status" value="1"/>
</dbReference>
<dbReference type="PRINTS" id="PR00344">
    <property type="entry name" value="BCTRLSENSOR"/>
</dbReference>
<dbReference type="PROSITE" id="PS50109">
    <property type="entry name" value="HIS_KIN"/>
    <property type="match status" value="1"/>
</dbReference>
<dbReference type="AlphaFoldDB" id="D5QA58"/>
<evidence type="ECO:0000256" key="2">
    <source>
        <dbReference type="ARBA" id="ARBA00004370"/>
    </source>
</evidence>
<dbReference type="SUPFAM" id="SSF55874">
    <property type="entry name" value="ATPase domain of HSP90 chaperone/DNA topoisomerase II/histidine kinase"/>
    <property type="match status" value="1"/>
</dbReference>
<dbReference type="SUPFAM" id="SSF47384">
    <property type="entry name" value="Homodimeric domain of signal transducing histidine kinase"/>
    <property type="match status" value="1"/>
</dbReference>
<dbReference type="EC" id="2.7.13.3" evidence="3"/>
<dbReference type="PANTHER" id="PTHR43711:SF1">
    <property type="entry name" value="HISTIDINE KINASE 1"/>
    <property type="match status" value="1"/>
</dbReference>
<comment type="caution">
    <text evidence="13">The sequence shown here is derived from an EMBL/GenBank/DDBJ whole genome shotgun (WGS) entry which is preliminary data.</text>
</comment>
<dbReference type="SUPFAM" id="SSF158472">
    <property type="entry name" value="HAMP domain-like"/>
    <property type="match status" value="1"/>
</dbReference>
<evidence type="ECO:0000256" key="5">
    <source>
        <dbReference type="ARBA" id="ARBA00022679"/>
    </source>
</evidence>
<evidence type="ECO:0000256" key="3">
    <source>
        <dbReference type="ARBA" id="ARBA00012438"/>
    </source>
</evidence>
<dbReference type="Pfam" id="PF00512">
    <property type="entry name" value="HisKA"/>
    <property type="match status" value="1"/>
</dbReference>
<dbReference type="Proteomes" id="UP000004069">
    <property type="component" value="Unassembled WGS sequence"/>
</dbReference>
<evidence type="ECO:0000313" key="13">
    <source>
        <dbReference type="EMBL" id="EFG55748.1"/>
    </source>
</evidence>
<evidence type="ECO:0000259" key="12">
    <source>
        <dbReference type="PROSITE" id="PS50885"/>
    </source>
</evidence>
<dbReference type="InterPro" id="IPR004358">
    <property type="entry name" value="Sig_transdc_His_kin-like_C"/>
</dbReference>
<dbReference type="GO" id="GO:0000155">
    <property type="term" value="F:phosphorelay sensor kinase activity"/>
    <property type="evidence" value="ECO:0007669"/>
    <property type="project" value="InterPro"/>
</dbReference>
<accession>D5QA58</accession>